<dbReference type="FunFam" id="3.40.50.1400:FF:000002">
    <property type="entry name" value="Ferrochelatase"/>
    <property type="match status" value="1"/>
</dbReference>
<evidence type="ECO:0000256" key="10">
    <source>
        <dbReference type="RuleBase" id="RU000607"/>
    </source>
</evidence>
<dbReference type="AlphaFoldDB" id="A0A1E8CKM0"/>
<comment type="similarity">
    <text evidence="1 9 10">Belongs to the ferrochelatase family.</text>
</comment>
<dbReference type="GO" id="GO:0004325">
    <property type="term" value="F:ferrochelatase activity"/>
    <property type="evidence" value="ECO:0007669"/>
    <property type="project" value="UniProtKB-UniRule"/>
</dbReference>
<protein>
    <recommendedName>
        <fullName evidence="9 10">Ferrochelatase</fullName>
        <ecNumber evidence="9 10">4.98.1.1</ecNumber>
    </recommendedName>
    <alternativeName>
        <fullName evidence="9">Heme synthase</fullName>
    </alternativeName>
    <alternativeName>
        <fullName evidence="9">Protoheme ferro-lyase</fullName>
    </alternativeName>
</protein>
<evidence type="ECO:0000256" key="2">
    <source>
        <dbReference type="ARBA" id="ARBA00022490"/>
    </source>
</evidence>
<name>A0A1E8CKM0_9GAMM</name>
<dbReference type="UniPathway" id="UPA00252">
    <property type="reaction ID" value="UER00325"/>
</dbReference>
<evidence type="ECO:0000313" key="12">
    <source>
        <dbReference type="Proteomes" id="UP000175669"/>
    </source>
</evidence>
<keyword evidence="3 9" id="KW-0479">Metal-binding</keyword>
<comment type="function">
    <text evidence="9 10">Catalyzes the ferrous insertion into protoporphyrin IX.</text>
</comment>
<evidence type="ECO:0000256" key="6">
    <source>
        <dbReference type="ARBA" id="ARBA00023239"/>
    </source>
</evidence>
<evidence type="ECO:0000256" key="4">
    <source>
        <dbReference type="ARBA" id="ARBA00023004"/>
    </source>
</evidence>
<dbReference type="Proteomes" id="UP000175669">
    <property type="component" value="Unassembled WGS sequence"/>
</dbReference>
<keyword evidence="12" id="KW-1185">Reference proteome</keyword>
<dbReference type="SUPFAM" id="SSF53800">
    <property type="entry name" value="Chelatase"/>
    <property type="match status" value="1"/>
</dbReference>
<dbReference type="InterPro" id="IPR001015">
    <property type="entry name" value="Ferrochelatase"/>
</dbReference>
<sequence length="359" mass="40953">MKFQGSPGFTHAQRDRIGVLVTNLGTPDAPTPSALYRYLKQFLWDPRVVELPRPLWWLVLNGVILNIRPRRSAKSYATVFTDEGSPLLFHTRNQANALSTMLQSRGHEDLVVDFAMRYGNPSIPSVLENMMQQGVRRLLVVPLYPQYSASTTASTFDAVSDDFKRRRLLPELRFVNHYHDFEPFIAAAAQRIQAHWAEHGRADKLMFSYHGVPKKYLLNGDPYFCECHKTSRLLAQALELGDDEWMTTFQSRFGREEWLNPYTDETLKSLPAQGVKSVQIFCPGFSADCLETIEEIGEENREYFEQAGGERYEYISALNDRPEHISALADLVQLHLSGWQAPEADPERQARARAQGASE</sequence>
<accession>A0A1E8CKM0</accession>
<gene>
    <name evidence="9" type="primary">hemH</name>
    <name evidence="11" type="ORF">PHACT_07640</name>
</gene>
<evidence type="ECO:0000256" key="7">
    <source>
        <dbReference type="ARBA" id="ARBA00023244"/>
    </source>
</evidence>
<evidence type="ECO:0000256" key="5">
    <source>
        <dbReference type="ARBA" id="ARBA00023133"/>
    </source>
</evidence>
<dbReference type="PANTHER" id="PTHR11108">
    <property type="entry name" value="FERROCHELATASE"/>
    <property type="match status" value="1"/>
</dbReference>
<proteinExistence type="inferred from homology"/>
<dbReference type="OrthoDB" id="9809741at2"/>
<evidence type="ECO:0000313" key="11">
    <source>
        <dbReference type="EMBL" id="OFE13026.1"/>
    </source>
</evidence>
<dbReference type="CDD" id="cd03411">
    <property type="entry name" value="Ferrochelatase_N"/>
    <property type="match status" value="1"/>
</dbReference>
<dbReference type="EC" id="4.98.1.1" evidence="9 10"/>
<keyword evidence="2 9" id="KW-0963">Cytoplasm</keyword>
<dbReference type="HAMAP" id="MF_00323">
    <property type="entry name" value="Ferrochelatase"/>
    <property type="match status" value="1"/>
</dbReference>
<evidence type="ECO:0000256" key="3">
    <source>
        <dbReference type="ARBA" id="ARBA00022723"/>
    </source>
</evidence>
<organism evidence="11 12">
    <name type="scientific">Pseudohongiella acticola</name>
    <dbReference type="NCBI Taxonomy" id="1524254"/>
    <lineage>
        <taxon>Bacteria</taxon>
        <taxon>Pseudomonadati</taxon>
        <taxon>Pseudomonadota</taxon>
        <taxon>Gammaproteobacteria</taxon>
        <taxon>Pseudomonadales</taxon>
        <taxon>Pseudohongiellaceae</taxon>
        <taxon>Pseudohongiella</taxon>
    </lineage>
</organism>
<keyword evidence="7 9" id="KW-0627">Porphyrin biosynthesis</keyword>
<dbReference type="InterPro" id="IPR033644">
    <property type="entry name" value="Ferrochelatase_C"/>
</dbReference>
<dbReference type="GO" id="GO:0046872">
    <property type="term" value="F:metal ion binding"/>
    <property type="evidence" value="ECO:0007669"/>
    <property type="project" value="UniProtKB-KW"/>
</dbReference>
<comment type="subcellular location">
    <subcellularLocation>
        <location evidence="9 10">Cytoplasm</location>
    </subcellularLocation>
</comment>
<dbReference type="InterPro" id="IPR019772">
    <property type="entry name" value="Ferrochelatase_AS"/>
</dbReference>
<evidence type="ECO:0000256" key="8">
    <source>
        <dbReference type="ARBA" id="ARBA00024536"/>
    </source>
</evidence>
<dbReference type="STRING" id="1524254.PHACT_07640"/>
<dbReference type="GO" id="GO:0005737">
    <property type="term" value="C:cytoplasm"/>
    <property type="evidence" value="ECO:0007669"/>
    <property type="project" value="UniProtKB-SubCell"/>
</dbReference>
<dbReference type="CDD" id="cd00419">
    <property type="entry name" value="Ferrochelatase_C"/>
    <property type="match status" value="1"/>
</dbReference>
<reference evidence="12" key="1">
    <citation type="submission" date="2016-07" db="EMBL/GenBank/DDBJ databases">
        <authorList>
            <person name="Florea S."/>
            <person name="Webb J.S."/>
            <person name="Jaromczyk J."/>
            <person name="Schardl C.L."/>
        </authorList>
    </citation>
    <scope>NUCLEOTIDE SEQUENCE [LARGE SCALE GENOMIC DNA]</scope>
    <source>
        <strain evidence="12">KCTC 42131</strain>
    </source>
</reference>
<evidence type="ECO:0000256" key="1">
    <source>
        <dbReference type="ARBA" id="ARBA00007718"/>
    </source>
</evidence>
<feature type="binding site" evidence="9">
    <location>
        <position position="210"/>
    </location>
    <ligand>
        <name>Fe(2+)</name>
        <dbReference type="ChEBI" id="CHEBI:29033"/>
    </ligand>
</feature>
<dbReference type="EMBL" id="MASR01000001">
    <property type="protein sequence ID" value="OFE13026.1"/>
    <property type="molecule type" value="Genomic_DNA"/>
</dbReference>
<dbReference type="GO" id="GO:0006783">
    <property type="term" value="P:heme biosynthetic process"/>
    <property type="evidence" value="ECO:0007669"/>
    <property type="project" value="UniProtKB-UniRule"/>
</dbReference>
<comment type="catalytic activity">
    <reaction evidence="8">
        <text>Fe-coproporphyrin III + 2 H(+) = coproporphyrin III + Fe(2+)</text>
        <dbReference type="Rhea" id="RHEA:49572"/>
        <dbReference type="ChEBI" id="CHEBI:15378"/>
        <dbReference type="ChEBI" id="CHEBI:29033"/>
        <dbReference type="ChEBI" id="CHEBI:68438"/>
        <dbReference type="ChEBI" id="CHEBI:131725"/>
        <dbReference type="EC" id="4.99.1.9"/>
    </reaction>
    <physiologicalReaction direction="right-to-left" evidence="8">
        <dbReference type="Rhea" id="RHEA:49574"/>
    </physiologicalReaction>
</comment>
<comment type="catalytic activity">
    <reaction evidence="9 10">
        <text>heme b + 2 H(+) = protoporphyrin IX + Fe(2+)</text>
        <dbReference type="Rhea" id="RHEA:22584"/>
        <dbReference type="ChEBI" id="CHEBI:15378"/>
        <dbReference type="ChEBI" id="CHEBI:29033"/>
        <dbReference type="ChEBI" id="CHEBI:57306"/>
        <dbReference type="ChEBI" id="CHEBI:60344"/>
        <dbReference type="EC" id="4.98.1.1"/>
    </reaction>
</comment>
<dbReference type="PROSITE" id="PS00534">
    <property type="entry name" value="FERROCHELATASE"/>
    <property type="match status" value="1"/>
</dbReference>
<dbReference type="PANTHER" id="PTHR11108:SF1">
    <property type="entry name" value="FERROCHELATASE, MITOCHONDRIAL"/>
    <property type="match status" value="1"/>
</dbReference>
<comment type="pathway">
    <text evidence="9 10">Porphyrin-containing compound metabolism; protoheme biosynthesis; protoheme from protoporphyrin-IX: step 1/1.</text>
</comment>
<feature type="binding site" evidence="9">
    <location>
        <position position="291"/>
    </location>
    <ligand>
        <name>Fe(2+)</name>
        <dbReference type="ChEBI" id="CHEBI:29033"/>
    </ligand>
</feature>
<keyword evidence="6 9" id="KW-0456">Lyase</keyword>
<dbReference type="Gene3D" id="3.40.50.1400">
    <property type="match status" value="2"/>
</dbReference>
<dbReference type="RefSeq" id="WP_070116637.1">
    <property type="nucleotide sequence ID" value="NZ_CAXATG010000001.1"/>
</dbReference>
<keyword evidence="4 9" id="KW-0408">Iron</keyword>
<evidence type="ECO:0000256" key="9">
    <source>
        <dbReference type="HAMAP-Rule" id="MF_00323"/>
    </source>
</evidence>
<dbReference type="NCBIfam" id="TIGR00109">
    <property type="entry name" value="hemH"/>
    <property type="match status" value="1"/>
</dbReference>
<comment type="caution">
    <text evidence="11">The sequence shown here is derived from an EMBL/GenBank/DDBJ whole genome shotgun (WGS) entry which is preliminary data.</text>
</comment>
<dbReference type="Pfam" id="PF00762">
    <property type="entry name" value="Ferrochelatase"/>
    <property type="match status" value="1"/>
</dbReference>
<dbReference type="InterPro" id="IPR033659">
    <property type="entry name" value="Ferrochelatase_N"/>
</dbReference>
<keyword evidence="5 9" id="KW-0350">Heme biosynthesis</keyword>